<evidence type="ECO:0000313" key="3">
    <source>
        <dbReference type="Proteomes" id="UP000008810"/>
    </source>
</evidence>
<proteinExistence type="predicted"/>
<dbReference type="EMBL" id="CM000883">
    <property type="protein sequence ID" value="KQJ86228.1"/>
    <property type="molecule type" value="Genomic_DNA"/>
</dbReference>
<protein>
    <submittedName>
        <fullName evidence="1 2">Uncharacterized protein</fullName>
    </submittedName>
</protein>
<evidence type="ECO:0000313" key="2">
    <source>
        <dbReference type="EnsemblPlants" id="KQJ86228"/>
    </source>
</evidence>
<dbReference type="Proteomes" id="UP000008810">
    <property type="component" value="Chromosome 4"/>
</dbReference>
<sequence>MSISVQRKRRRTRRGTCLCRRAGHGWERRARATGSMIGGGEALATTDQGGLMLLLVPCTFLSLRHPSFKLVLSLNPSQVKRNSKRKRGQIKRGWLMSLLAGRQVRGCHLLG</sequence>
<reference evidence="1 2" key="1">
    <citation type="journal article" date="2010" name="Nature">
        <title>Genome sequencing and analysis of the model grass Brachypodium distachyon.</title>
        <authorList>
            <consortium name="International Brachypodium Initiative"/>
        </authorList>
    </citation>
    <scope>NUCLEOTIDE SEQUENCE [LARGE SCALE GENOMIC DNA]</scope>
    <source>
        <strain evidence="1 2">Bd21</strain>
    </source>
</reference>
<accession>A0A0Q3EIN1</accession>
<organism evidence="1">
    <name type="scientific">Brachypodium distachyon</name>
    <name type="common">Purple false brome</name>
    <name type="synonym">Trachynia distachya</name>
    <dbReference type="NCBI Taxonomy" id="15368"/>
    <lineage>
        <taxon>Eukaryota</taxon>
        <taxon>Viridiplantae</taxon>
        <taxon>Streptophyta</taxon>
        <taxon>Embryophyta</taxon>
        <taxon>Tracheophyta</taxon>
        <taxon>Spermatophyta</taxon>
        <taxon>Magnoliopsida</taxon>
        <taxon>Liliopsida</taxon>
        <taxon>Poales</taxon>
        <taxon>Poaceae</taxon>
        <taxon>BOP clade</taxon>
        <taxon>Pooideae</taxon>
        <taxon>Stipodae</taxon>
        <taxon>Brachypodieae</taxon>
        <taxon>Brachypodium</taxon>
    </lineage>
</organism>
<dbReference type="Gramene" id="KQJ86228">
    <property type="protein sequence ID" value="KQJ86228"/>
    <property type="gene ID" value="BRADI_4g04073v3"/>
</dbReference>
<evidence type="ECO:0000313" key="1">
    <source>
        <dbReference type="EMBL" id="KQJ86228.1"/>
    </source>
</evidence>
<gene>
    <name evidence="1" type="ORF">BRADI_4g04073v3</name>
</gene>
<keyword evidence="3" id="KW-1185">Reference proteome</keyword>
<reference evidence="2" key="3">
    <citation type="submission" date="2018-08" db="UniProtKB">
        <authorList>
            <consortium name="EnsemblPlants"/>
        </authorList>
    </citation>
    <scope>IDENTIFICATION</scope>
    <source>
        <strain evidence="2">cv. Bd21</strain>
    </source>
</reference>
<reference evidence="1" key="2">
    <citation type="submission" date="2017-06" db="EMBL/GenBank/DDBJ databases">
        <title>WGS assembly of Brachypodium distachyon.</title>
        <authorList>
            <consortium name="The International Brachypodium Initiative"/>
            <person name="Lucas S."/>
            <person name="Harmon-Smith M."/>
            <person name="Lail K."/>
            <person name="Tice H."/>
            <person name="Grimwood J."/>
            <person name="Bruce D."/>
            <person name="Barry K."/>
            <person name="Shu S."/>
            <person name="Lindquist E."/>
            <person name="Wang M."/>
            <person name="Pitluck S."/>
            <person name="Vogel J.P."/>
            <person name="Garvin D.F."/>
            <person name="Mockler T.C."/>
            <person name="Schmutz J."/>
            <person name="Rokhsar D."/>
            <person name="Bevan M.W."/>
        </authorList>
    </citation>
    <scope>NUCLEOTIDE SEQUENCE</scope>
    <source>
        <strain evidence="1">Bd21</strain>
    </source>
</reference>
<name>A0A0Q3EIN1_BRADI</name>
<dbReference type="InParanoid" id="A0A0Q3EIN1"/>
<dbReference type="EnsemblPlants" id="KQJ86228">
    <property type="protein sequence ID" value="KQJ86228"/>
    <property type="gene ID" value="BRADI_4g04073v3"/>
</dbReference>
<dbReference type="AlphaFoldDB" id="A0A0Q3EIN1"/>